<dbReference type="AlphaFoldDB" id="A0A511Z268"/>
<organism evidence="2 3">
    <name type="scientific">Actinotalea fermentans</name>
    <dbReference type="NCBI Taxonomy" id="43671"/>
    <lineage>
        <taxon>Bacteria</taxon>
        <taxon>Bacillati</taxon>
        <taxon>Actinomycetota</taxon>
        <taxon>Actinomycetes</taxon>
        <taxon>Micrococcales</taxon>
        <taxon>Cellulomonadaceae</taxon>
        <taxon>Actinotalea</taxon>
    </lineage>
</organism>
<dbReference type="Pfam" id="PF03551">
    <property type="entry name" value="PadR"/>
    <property type="match status" value="1"/>
</dbReference>
<feature type="domain" description="Transcription regulator PadR N-terminal" evidence="1">
    <location>
        <begin position="14"/>
        <end position="87"/>
    </location>
</feature>
<dbReference type="InterPro" id="IPR036388">
    <property type="entry name" value="WH-like_DNA-bd_sf"/>
</dbReference>
<evidence type="ECO:0000259" key="1">
    <source>
        <dbReference type="Pfam" id="PF03551"/>
    </source>
</evidence>
<dbReference type="InterPro" id="IPR036390">
    <property type="entry name" value="WH_DNA-bd_sf"/>
</dbReference>
<dbReference type="OrthoDB" id="8443918at2"/>
<dbReference type="SUPFAM" id="SSF46785">
    <property type="entry name" value="Winged helix' DNA-binding domain"/>
    <property type="match status" value="1"/>
</dbReference>
<comment type="caution">
    <text evidence="2">The sequence shown here is derived from an EMBL/GenBank/DDBJ whole genome shotgun (WGS) entry which is preliminary data.</text>
</comment>
<dbReference type="EMBL" id="BJYK01000013">
    <property type="protein sequence ID" value="GEN81539.1"/>
    <property type="molecule type" value="Genomic_DNA"/>
</dbReference>
<dbReference type="PANTHER" id="PTHR33169">
    <property type="entry name" value="PADR-FAMILY TRANSCRIPTIONAL REGULATOR"/>
    <property type="match status" value="1"/>
</dbReference>
<dbReference type="InterPro" id="IPR052509">
    <property type="entry name" value="Metal_resp_DNA-bind_regulator"/>
</dbReference>
<keyword evidence="3" id="KW-1185">Reference proteome</keyword>
<dbReference type="InterPro" id="IPR005149">
    <property type="entry name" value="Tscrpt_reg_PadR_N"/>
</dbReference>
<evidence type="ECO:0000313" key="2">
    <source>
        <dbReference type="EMBL" id="GEN81539.1"/>
    </source>
</evidence>
<dbReference type="Gene3D" id="1.10.10.10">
    <property type="entry name" value="Winged helix-like DNA-binding domain superfamily/Winged helix DNA-binding domain"/>
    <property type="match status" value="1"/>
</dbReference>
<evidence type="ECO:0000313" key="3">
    <source>
        <dbReference type="Proteomes" id="UP000321484"/>
    </source>
</evidence>
<sequence>MSRSSSSNPLALAVLATLIEEPMHPYRITQVLRGRGKEHSIRLNWGSLYSVIASLEKNGLIEAQRAEREGARPERTVYAITDAGRAKAMGWLRRILEVPAKEYPDFEAGLSLIGLLTPEESLALLRRRLELLDARIDELAEAARYPLPEVFLVENNYELAMVRAERVFVADLVDRLERGAVGGQALWAEMHRRLAAGEEVGDLLADYEGHLTAEGAPPPAP</sequence>
<dbReference type="RefSeq" id="WP_034245656.1">
    <property type="nucleotide sequence ID" value="NZ_BJYK01000013.1"/>
</dbReference>
<protein>
    <submittedName>
        <fullName evidence="2">PadR family transcriptional regulator</fullName>
    </submittedName>
</protein>
<dbReference type="Proteomes" id="UP000321484">
    <property type="component" value="Unassembled WGS sequence"/>
</dbReference>
<proteinExistence type="predicted"/>
<accession>A0A511Z268</accession>
<reference evidence="2 3" key="1">
    <citation type="submission" date="2019-07" db="EMBL/GenBank/DDBJ databases">
        <title>Whole genome shotgun sequence of Actinotalea fermentans NBRC 105374.</title>
        <authorList>
            <person name="Hosoyama A."/>
            <person name="Uohara A."/>
            <person name="Ohji S."/>
            <person name="Ichikawa N."/>
        </authorList>
    </citation>
    <scope>NUCLEOTIDE SEQUENCE [LARGE SCALE GENOMIC DNA]</scope>
    <source>
        <strain evidence="2 3">NBRC 105374</strain>
    </source>
</reference>
<name>A0A511Z268_9CELL</name>
<gene>
    <name evidence="2" type="ORF">AFE02nite_32730</name>
</gene>
<dbReference type="PANTHER" id="PTHR33169:SF14">
    <property type="entry name" value="TRANSCRIPTIONAL REGULATOR RV3488"/>
    <property type="match status" value="1"/>
</dbReference>